<evidence type="ECO:0000313" key="1">
    <source>
        <dbReference type="EMBL" id="MEA5257174.1"/>
    </source>
</evidence>
<keyword evidence="2" id="KW-1185">Reference proteome</keyword>
<sequence>MINKVGKTVFIGDEKTAAISVANRNDSNTGGANYTATKKTVKIGNQSVDIYPWGKNNKKPAEMMDLLASNADLINLLDTRKDFLFGAGIGVFEERYDGDTYVLSPIEPSKYPKLKAFLDKNDLSEYNESAGSHVVDTANLFVNISIDTDKIPSLATLDPLLMRANRELKLGRVQSYLTSPDWANNTIKNVVSTPALLPGADLNKIGEYIAHVKRTQSGQFYYSYATWWAIEKIIKIANRLWDFHANGLDTEYNATNIVRVAGEYFRKFGEEFEGGEDAFRNEFWENIDSLLSGGEGTNRILADECEMGPNGLIPWIEIAPIPKGIKGDEYLKLYETTILSIANASGVLSNLAGVSNGKIMGGSGSELRVSAEFQQQYRTPRERQMILRVLNRTIKPLLELPDNVVFAYKNIILQTLDKNPTGSQKTTSNAS</sequence>
<accession>A0ABU5QK20</accession>
<proteinExistence type="predicted"/>
<name>A0ABU5QK20_9BACT</name>
<gene>
    <name evidence="1" type="ORF">VB264_05205</name>
</gene>
<dbReference type="RefSeq" id="WP_323247376.1">
    <property type="nucleotide sequence ID" value="NZ_JAYFUL010000006.1"/>
</dbReference>
<dbReference type="Proteomes" id="UP001304671">
    <property type="component" value="Unassembled WGS sequence"/>
</dbReference>
<dbReference type="EMBL" id="JAYFUL010000006">
    <property type="protein sequence ID" value="MEA5257174.1"/>
    <property type="molecule type" value="Genomic_DNA"/>
</dbReference>
<comment type="caution">
    <text evidence="1">The sequence shown here is derived from an EMBL/GenBank/DDBJ whole genome shotgun (WGS) entry which is preliminary data.</text>
</comment>
<organism evidence="1 2">
    <name type="scientific">Arcicella aquatica</name>
    <dbReference type="NCBI Taxonomy" id="217141"/>
    <lineage>
        <taxon>Bacteria</taxon>
        <taxon>Pseudomonadati</taxon>
        <taxon>Bacteroidota</taxon>
        <taxon>Cytophagia</taxon>
        <taxon>Cytophagales</taxon>
        <taxon>Flectobacillaceae</taxon>
        <taxon>Arcicella</taxon>
    </lineage>
</organism>
<reference evidence="1 2" key="1">
    <citation type="submission" date="2023-12" db="EMBL/GenBank/DDBJ databases">
        <title>Novel species of the genus Arcicella isolated from rivers.</title>
        <authorList>
            <person name="Lu H."/>
        </authorList>
    </citation>
    <scope>NUCLEOTIDE SEQUENCE [LARGE SCALE GENOMIC DNA]</scope>
    <source>
        <strain evidence="1 2">LMG 21963</strain>
    </source>
</reference>
<protein>
    <submittedName>
        <fullName evidence="1">Uncharacterized protein</fullName>
    </submittedName>
</protein>
<evidence type="ECO:0000313" key="2">
    <source>
        <dbReference type="Proteomes" id="UP001304671"/>
    </source>
</evidence>